<name>A0ABV9WHR5_9ACTN</name>
<keyword evidence="3" id="KW-1185">Reference proteome</keyword>
<dbReference type="Proteomes" id="UP001595912">
    <property type="component" value="Unassembled WGS sequence"/>
</dbReference>
<organism evidence="2 3">
    <name type="scientific">Dactylosporangium cerinum</name>
    <dbReference type="NCBI Taxonomy" id="1434730"/>
    <lineage>
        <taxon>Bacteria</taxon>
        <taxon>Bacillati</taxon>
        <taxon>Actinomycetota</taxon>
        <taxon>Actinomycetes</taxon>
        <taxon>Micromonosporales</taxon>
        <taxon>Micromonosporaceae</taxon>
        <taxon>Dactylosporangium</taxon>
    </lineage>
</organism>
<accession>A0ABV9WHR5</accession>
<proteinExistence type="predicted"/>
<protein>
    <submittedName>
        <fullName evidence="2">Uncharacterized protein</fullName>
    </submittedName>
</protein>
<evidence type="ECO:0000313" key="2">
    <source>
        <dbReference type="EMBL" id="MFC5007625.1"/>
    </source>
</evidence>
<feature type="region of interest" description="Disordered" evidence="1">
    <location>
        <begin position="203"/>
        <end position="223"/>
    </location>
</feature>
<gene>
    <name evidence="2" type="ORF">ACFPIJ_58695</name>
</gene>
<dbReference type="EMBL" id="JBHSIU010000130">
    <property type="protein sequence ID" value="MFC5007625.1"/>
    <property type="molecule type" value="Genomic_DNA"/>
</dbReference>
<dbReference type="RefSeq" id="WP_380128263.1">
    <property type="nucleotide sequence ID" value="NZ_JBHSIU010000130.1"/>
</dbReference>
<evidence type="ECO:0000313" key="3">
    <source>
        <dbReference type="Proteomes" id="UP001595912"/>
    </source>
</evidence>
<evidence type="ECO:0000256" key="1">
    <source>
        <dbReference type="SAM" id="MobiDB-lite"/>
    </source>
</evidence>
<comment type="caution">
    <text evidence="2">The sequence shown here is derived from an EMBL/GenBank/DDBJ whole genome shotgun (WGS) entry which is preliminary data.</text>
</comment>
<reference evidence="3" key="1">
    <citation type="journal article" date="2019" name="Int. J. Syst. Evol. Microbiol.">
        <title>The Global Catalogue of Microorganisms (GCM) 10K type strain sequencing project: providing services to taxonomists for standard genome sequencing and annotation.</title>
        <authorList>
            <consortium name="The Broad Institute Genomics Platform"/>
            <consortium name="The Broad Institute Genome Sequencing Center for Infectious Disease"/>
            <person name="Wu L."/>
            <person name="Ma J."/>
        </authorList>
    </citation>
    <scope>NUCLEOTIDE SEQUENCE [LARGE SCALE GENOMIC DNA]</scope>
    <source>
        <strain evidence="3">CGMCC 4.7152</strain>
    </source>
</reference>
<sequence>MKPSPFDTHRGRLARRVFIGLGAVALSLIFAARAAGGGGDTASAGADDRVNVFTDDRAPDVQPFVADPFAAGRQATGTARDRSGYNQQDQARYDAAVATAAKFAQAYATYDAGRTPQSYVDALPGVSTELRPTLLAEANARWVQYTQDKTLAVARLSGVPPMVVLFEQLKAEVRVQVLQDVAGLGGQRTSAPTYRVELTWTSKASASPNPSPSPSPDPVASSLGGAWSVIRVRVE</sequence>